<accession>A0ABP6VRV0</accession>
<keyword evidence="3" id="KW-1185">Reference proteome</keyword>
<feature type="region of interest" description="Disordered" evidence="1">
    <location>
        <begin position="51"/>
        <end position="130"/>
    </location>
</feature>
<evidence type="ECO:0000256" key="1">
    <source>
        <dbReference type="SAM" id="MobiDB-lite"/>
    </source>
</evidence>
<dbReference type="EMBL" id="BAABBB010000014">
    <property type="protein sequence ID" value="GAA3538817.1"/>
    <property type="molecule type" value="Genomic_DNA"/>
</dbReference>
<organism evidence="2 3">
    <name type="scientific">Nocardioides daeguensis</name>
    <dbReference type="NCBI Taxonomy" id="908359"/>
    <lineage>
        <taxon>Bacteria</taxon>
        <taxon>Bacillati</taxon>
        <taxon>Actinomycetota</taxon>
        <taxon>Actinomycetes</taxon>
        <taxon>Propionibacteriales</taxon>
        <taxon>Nocardioidaceae</taxon>
        <taxon>Nocardioides</taxon>
    </lineage>
</organism>
<protein>
    <submittedName>
        <fullName evidence="2">Uncharacterized protein</fullName>
    </submittedName>
</protein>
<evidence type="ECO:0000313" key="3">
    <source>
        <dbReference type="Proteomes" id="UP001500301"/>
    </source>
</evidence>
<proteinExistence type="predicted"/>
<name>A0ABP6VRV0_9ACTN</name>
<sequence>MRACQQCQESFTIASTGRPPRYCSATCRKKAWEARKMQEVVAVAVAKAVAAERRRANRGNETRQAPDIRGNETPPQATAPAPPAGPQQTELVMPQVFRNPAALPEGPSIRKRRRLLPPPPGADRPGPETG</sequence>
<dbReference type="Proteomes" id="UP001500301">
    <property type="component" value="Unassembled WGS sequence"/>
</dbReference>
<evidence type="ECO:0000313" key="2">
    <source>
        <dbReference type="EMBL" id="GAA3538817.1"/>
    </source>
</evidence>
<feature type="compositionally biased region" description="Basic and acidic residues" evidence="1">
    <location>
        <begin position="51"/>
        <end position="70"/>
    </location>
</feature>
<reference evidence="3" key="1">
    <citation type="journal article" date="2019" name="Int. J. Syst. Evol. Microbiol.">
        <title>The Global Catalogue of Microorganisms (GCM) 10K type strain sequencing project: providing services to taxonomists for standard genome sequencing and annotation.</title>
        <authorList>
            <consortium name="The Broad Institute Genomics Platform"/>
            <consortium name="The Broad Institute Genome Sequencing Center for Infectious Disease"/>
            <person name="Wu L."/>
            <person name="Ma J."/>
        </authorList>
    </citation>
    <scope>NUCLEOTIDE SEQUENCE [LARGE SCALE GENOMIC DNA]</scope>
    <source>
        <strain evidence="3">JCM 17460</strain>
    </source>
</reference>
<gene>
    <name evidence="2" type="ORF">GCM10022263_27950</name>
</gene>
<comment type="caution">
    <text evidence="2">The sequence shown here is derived from an EMBL/GenBank/DDBJ whole genome shotgun (WGS) entry which is preliminary data.</text>
</comment>